<organism evidence="1 2">
    <name type="scientific">Idiomarina aquatica</name>
    <dbReference type="NCBI Taxonomy" id="1327752"/>
    <lineage>
        <taxon>Bacteria</taxon>
        <taxon>Pseudomonadati</taxon>
        <taxon>Pseudomonadota</taxon>
        <taxon>Gammaproteobacteria</taxon>
        <taxon>Alteromonadales</taxon>
        <taxon>Idiomarinaceae</taxon>
        <taxon>Idiomarina</taxon>
    </lineage>
</organism>
<accession>A0AA94ED70</accession>
<dbReference type="Pfam" id="PF07209">
    <property type="entry name" value="DUF1415"/>
    <property type="match status" value="1"/>
</dbReference>
<name>A0AA94ED70_9GAMM</name>
<evidence type="ECO:0000313" key="2">
    <source>
        <dbReference type="Proteomes" id="UP000286680"/>
    </source>
</evidence>
<dbReference type="RefSeq" id="WP_126820398.1">
    <property type="nucleotide sequence ID" value="NZ_PIPS01000004.1"/>
</dbReference>
<protein>
    <submittedName>
        <fullName evidence="1">DUF1415 domain-containing protein</fullName>
    </submittedName>
</protein>
<reference evidence="2" key="1">
    <citation type="journal article" date="2018" name="Front. Microbiol.">
        <title>Genome-Based Analysis Reveals the Taxonomy and Diversity of the Family Idiomarinaceae.</title>
        <authorList>
            <person name="Liu Y."/>
            <person name="Lai Q."/>
            <person name="Shao Z."/>
        </authorList>
    </citation>
    <scope>NUCLEOTIDE SEQUENCE [LARGE SCALE GENOMIC DNA]</scope>
    <source>
        <strain evidence="2">SN-14</strain>
    </source>
</reference>
<dbReference type="InterPro" id="IPR009858">
    <property type="entry name" value="DUF1415"/>
</dbReference>
<keyword evidence="2" id="KW-1185">Reference proteome</keyword>
<dbReference type="EMBL" id="PIPS01000004">
    <property type="protein sequence ID" value="RUO40370.1"/>
    <property type="molecule type" value="Genomic_DNA"/>
</dbReference>
<dbReference type="AlphaFoldDB" id="A0AA94ED70"/>
<evidence type="ECO:0000313" key="1">
    <source>
        <dbReference type="EMBL" id="RUO40370.1"/>
    </source>
</evidence>
<proteinExistence type="predicted"/>
<sequence>MSSDELIISQTQAWVQRLIVKYTICPFARRELERRSIRYVVDNGNDVEAHLERVVSECRILDEQPAVETTLLIIPGLSSFADFLDVITVAEQLMSMSGYDGVYQLAHFHPDYCFEGEQQDDPANYTNRAPYPTLHLLREASMEEVLKQTPDPEQIPLRNIEFARRKGADFFERILADIRNSGG</sequence>
<dbReference type="Proteomes" id="UP000286680">
    <property type="component" value="Unassembled WGS sequence"/>
</dbReference>
<comment type="caution">
    <text evidence="1">The sequence shown here is derived from an EMBL/GenBank/DDBJ whole genome shotgun (WGS) entry which is preliminary data.</text>
</comment>
<gene>
    <name evidence="1" type="ORF">CWE23_12250</name>
</gene>